<accession>A0A803TJM8</accession>
<organism evidence="7 8">
    <name type="scientific">Anolis carolinensis</name>
    <name type="common">Green anole</name>
    <name type="synonym">American chameleon</name>
    <dbReference type="NCBI Taxonomy" id="28377"/>
    <lineage>
        <taxon>Eukaryota</taxon>
        <taxon>Metazoa</taxon>
        <taxon>Chordata</taxon>
        <taxon>Craniata</taxon>
        <taxon>Vertebrata</taxon>
        <taxon>Euteleostomi</taxon>
        <taxon>Lepidosauria</taxon>
        <taxon>Squamata</taxon>
        <taxon>Bifurcata</taxon>
        <taxon>Unidentata</taxon>
        <taxon>Episquamata</taxon>
        <taxon>Toxicofera</taxon>
        <taxon>Iguania</taxon>
        <taxon>Dactyloidae</taxon>
        <taxon>Anolis</taxon>
    </lineage>
</organism>
<keyword evidence="3" id="KW-1015">Disulfide bond</keyword>
<dbReference type="GO" id="GO:0005576">
    <property type="term" value="C:extracellular region"/>
    <property type="evidence" value="ECO:0007669"/>
    <property type="project" value="UniProtKB-SubCell"/>
</dbReference>
<evidence type="ECO:0000313" key="7">
    <source>
        <dbReference type="Ensembl" id="ENSACAP00000035418.1"/>
    </source>
</evidence>
<evidence type="ECO:0000256" key="2">
    <source>
        <dbReference type="ARBA" id="ARBA00022525"/>
    </source>
</evidence>
<evidence type="ECO:0000256" key="5">
    <source>
        <dbReference type="SAM" id="SignalP"/>
    </source>
</evidence>
<dbReference type="Ensembl" id="ENSACAT00000047258.1">
    <property type="protein sequence ID" value="ENSACAP00000035418.1"/>
    <property type="gene ID" value="ENSACAG00000000571.3"/>
</dbReference>
<dbReference type="AlphaFoldDB" id="A0A803TJM8"/>
<dbReference type="PROSITE" id="PS50041">
    <property type="entry name" value="C_TYPE_LECTIN_2"/>
    <property type="match status" value="1"/>
</dbReference>
<keyword evidence="2" id="KW-0964">Secreted</keyword>
<feature type="domain" description="C-type lectin" evidence="6">
    <location>
        <begin position="60"/>
        <end position="164"/>
    </location>
</feature>
<dbReference type="PANTHER" id="PTHR22803">
    <property type="entry name" value="MANNOSE, PHOSPHOLIPASE, LECTIN RECEPTOR RELATED"/>
    <property type="match status" value="1"/>
</dbReference>
<dbReference type="GeneTree" id="ENSGT00940000161814"/>
<name>A0A803TJM8_ANOCA</name>
<dbReference type="InterPro" id="IPR016187">
    <property type="entry name" value="CTDL_fold"/>
</dbReference>
<dbReference type="SUPFAM" id="SSF56436">
    <property type="entry name" value="C-type lectin-like"/>
    <property type="match status" value="1"/>
</dbReference>
<dbReference type="InterPro" id="IPR016186">
    <property type="entry name" value="C-type_lectin-like/link_sf"/>
</dbReference>
<comment type="subcellular location">
    <subcellularLocation>
        <location evidence="1">Secreted</location>
    </subcellularLocation>
</comment>
<gene>
    <name evidence="7" type="primary">LOC103281447</name>
</gene>
<dbReference type="Gene3D" id="3.10.100.10">
    <property type="entry name" value="Mannose-Binding Protein A, subunit A"/>
    <property type="match status" value="1"/>
</dbReference>
<feature type="signal peptide" evidence="5">
    <location>
        <begin position="1"/>
        <end position="50"/>
    </location>
</feature>
<evidence type="ECO:0000256" key="3">
    <source>
        <dbReference type="ARBA" id="ARBA00023157"/>
    </source>
</evidence>
<reference evidence="7" key="2">
    <citation type="submission" date="2025-08" db="UniProtKB">
        <authorList>
            <consortium name="Ensembl"/>
        </authorList>
    </citation>
    <scope>IDENTIFICATION</scope>
</reference>
<sequence>MQRKANSNQNTYSRIPERHRQICRPRMSPTAFFFFSLGLVGCLLSGGAQADDCPKNWLSYGSHCYGYFPQELSWPRAQAQCQRSGGHLASILDEDEHEAVATYLRQAQRWDDEDVWIGLSIPSRSRAWTWADGSQLDYTAWEKNKSYFALRGEHCALLEESSGRPRKSDVPTSTPLNLLAQRRTGLTSTQSP</sequence>
<evidence type="ECO:0000259" key="6">
    <source>
        <dbReference type="PROSITE" id="PS50041"/>
    </source>
</evidence>
<dbReference type="InParanoid" id="A0A803TJM8"/>
<dbReference type="InterPro" id="IPR001304">
    <property type="entry name" value="C-type_lectin-like"/>
</dbReference>
<reference evidence="7" key="3">
    <citation type="submission" date="2025-09" db="UniProtKB">
        <authorList>
            <consortium name="Ensembl"/>
        </authorList>
    </citation>
    <scope>IDENTIFICATION</scope>
</reference>
<feature type="region of interest" description="Disordered" evidence="4">
    <location>
        <begin position="160"/>
        <end position="192"/>
    </location>
</feature>
<dbReference type="Proteomes" id="UP000001646">
    <property type="component" value="Unplaced"/>
</dbReference>
<evidence type="ECO:0000256" key="1">
    <source>
        <dbReference type="ARBA" id="ARBA00004613"/>
    </source>
</evidence>
<dbReference type="Pfam" id="PF00059">
    <property type="entry name" value="Lectin_C"/>
    <property type="match status" value="1"/>
</dbReference>
<protein>
    <recommendedName>
        <fullName evidence="6">C-type lectin domain-containing protein</fullName>
    </recommendedName>
</protein>
<keyword evidence="8" id="KW-1185">Reference proteome</keyword>
<evidence type="ECO:0000256" key="4">
    <source>
        <dbReference type="SAM" id="MobiDB-lite"/>
    </source>
</evidence>
<keyword evidence="5" id="KW-0732">Signal</keyword>
<reference evidence="7" key="1">
    <citation type="submission" date="2009-12" db="EMBL/GenBank/DDBJ databases">
        <title>The Genome Sequence of Anolis carolinensis (Green Anole Lizard).</title>
        <authorList>
            <consortium name="The Genome Sequencing Platform"/>
            <person name="Di Palma F."/>
            <person name="Alfoldi J."/>
            <person name="Heiman D."/>
            <person name="Young S."/>
            <person name="Grabherr M."/>
            <person name="Johnson J."/>
            <person name="Lander E.S."/>
            <person name="Lindblad-Toh K."/>
        </authorList>
    </citation>
    <scope>NUCLEOTIDE SEQUENCE [LARGE SCALE GENOMIC DNA]</scope>
    <source>
        <strain evidence="7">JBL SC #1</strain>
    </source>
</reference>
<feature type="compositionally biased region" description="Basic and acidic residues" evidence="4">
    <location>
        <begin position="160"/>
        <end position="169"/>
    </location>
</feature>
<evidence type="ECO:0000313" key="8">
    <source>
        <dbReference type="Proteomes" id="UP000001646"/>
    </source>
</evidence>
<dbReference type="GO" id="GO:0038023">
    <property type="term" value="F:signaling receptor activity"/>
    <property type="evidence" value="ECO:0000318"/>
    <property type="project" value="GO_Central"/>
</dbReference>
<dbReference type="Bgee" id="ENSACAG00000000571">
    <property type="expression patterns" value="Expressed in embryonic post-anal tail and 8 other cell types or tissues"/>
</dbReference>
<feature type="chain" id="PRO_5032593137" description="C-type lectin domain-containing protein" evidence="5">
    <location>
        <begin position="51"/>
        <end position="192"/>
    </location>
</feature>
<proteinExistence type="predicted"/>
<dbReference type="InterPro" id="IPR050111">
    <property type="entry name" value="C-type_lectin/snaclec_domain"/>
</dbReference>
<dbReference type="PRINTS" id="PR01504">
    <property type="entry name" value="PNCREATITSAP"/>
</dbReference>
<dbReference type="SMART" id="SM00034">
    <property type="entry name" value="CLECT"/>
    <property type="match status" value="1"/>
</dbReference>